<feature type="domain" description="YhcG PDDEXK nuclease" evidence="1">
    <location>
        <begin position="179"/>
        <end position="325"/>
    </location>
</feature>
<dbReference type="InterPro" id="IPR053148">
    <property type="entry name" value="PD-DEXK-like_domain"/>
</dbReference>
<dbReference type="Pfam" id="PF06250">
    <property type="entry name" value="YhcG_C"/>
    <property type="match status" value="1"/>
</dbReference>
<dbReference type="Proteomes" id="UP000236736">
    <property type="component" value="Unassembled WGS sequence"/>
</dbReference>
<dbReference type="Gene3D" id="3.40.1350.10">
    <property type="match status" value="1"/>
</dbReference>
<dbReference type="InterPro" id="IPR041527">
    <property type="entry name" value="YhcG_N"/>
</dbReference>
<evidence type="ECO:0000313" key="4">
    <source>
        <dbReference type="Proteomes" id="UP000236736"/>
    </source>
</evidence>
<evidence type="ECO:0000259" key="2">
    <source>
        <dbReference type="Pfam" id="PF17761"/>
    </source>
</evidence>
<dbReference type="AlphaFoldDB" id="A0A1H6AQ83"/>
<dbReference type="GO" id="GO:0004519">
    <property type="term" value="F:endonuclease activity"/>
    <property type="evidence" value="ECO:0007669"/>
    <property type="project" value="UniProtKB-KW"/>
</dbReference>
<protein>
    <submittedName>
        <fullName evidence="3">Predicted nuclease of restriction endonuclease-like (RecB) superfamily, DUF1016 family</fullName>
    </submittedName>
</protein>
<evidence type="ECO:0000259" key="1">
    <source>
        <dbReference type="Pfam" id="PF06250"/>
    </source>
</evidence>
<dbReference type="InterPro" id="IPR011856">
    <property type="entry name" value="tRNA_endonuc-like_dom_sf"/>
</dbReference>
<feature type="domain" description="YhcG N-terminal" evidence="2">
    <location>
        <begin position="16"/>
        <end position="150"/>
    </location>
</feature>
<dbReference type="GO" id="GO:0003676">
    <property type="term" value="F:nucleic acid binding"/>
    <property type="evidence" value="ECO:0007669"/>
    <property type="project" value="InterPro"/>
</dbReference>
<dbReference type="RefSeq" id="WP_103926798.1">
    <property type="nucleotide sequence ID" value="NZ_FNVR01000056.1"/>
</dbReference>
<dbReference type="EMBL" id="FNVR01000056">
    <property type="protein sequence ID" value="SEG50868.1"/>
    <property type="molecule type" value="Genomic_DNA"/>
</dbReference>
<proteinExistence type="predicted"/>
<reference evidence="4" key="1">
    <citation type="submission" date="2016-10" db="EMBL/GenBank/DDBJ databases">
        <authorList>
            <person name="Varghese N."/>
            <person name="Submissions S."/>
        </authorList>
    </citation>
    <scope>NUCLEOTIDE SEQUENCE [LARGE SCALE GENOMIC DNA]</scope>
    <source>
        <strain evidence="4">DSM 17298</strain>
    </source>
</reference>
<accession>A0A1H6AQ83</accession>
<dbReference type="Pfam" id="PF17761">
    <property type="entry name" value="DUF1016_N"/>
    <property type="match status" value="1"/>
</dbReference>
<dbReference type="OrthoDB" id="9801263at2"/>
<keyword evidence="4" id="KW-1185">Reference proteome</keyword>
<dbReference type="STRING" id="1120964.GCA_001313265_07753"/>
<organism evidence="3 4">
    <name type="scientific">Algoriphagus boritolerans DSM 17298 = JCM 18970</name>
    <dbReference type="NCBI Taxonomy" id="1120964"/>
    <lineage>
        <taxon>Bacteria</taxon>
        <taxon>Pseudomonadati</taxon>
        <taxon>Bacteroidota</taxon>
        <taxon>Cytophagia</taxon>
        <taxon>Cytophagales</taxon>
        <taxon>Cyclobacteriaceae</taxon>
        <taxon>Algoriphagus</taxon>
    </lineage>
</organism>
<keyword evidence="3" id="KW-0378">Hydrolase</keyword>
<keyword evidence="3" id="KW-0540">Nuclease</keyword>
<keyword evidence="3" id="KW-0255">Endonuclease</keyword>
<sequence length="344" mass="40097">MKEEIISQSEALFKGIEQLIETARRRVAVFVNAETTMLYWQIGDYINRELLKEDRGIYGAKILATVSQDLMKTFGKGYSYSALTRMCKVAKSFDFEIVATLSQQLSWSHFIELGTIENPIKKEFYSKLCIYEKWNVRSLRDKIDSMVFERTAISSKPEQTIKLALSNLKNEDTLDPELVFRDTYVLDFLNLPQAFKEKDLETALLKNLQQFIMELGNGFAFLERQKRIAVDSVDYHLDLLFYHRKLKRLVAIDLKLGKFKPEHKAQMELYLRWLQKNEVQEGEGSPIGLLLCSEGNTEHIELLMLDQKEIKVAQYLTELPDKKWFADKLHRAMEIAKSIQTTEK</sequence>
<dbReference type="PANTHER" id="PTHR30547">
    <property type="entry name" value="UNCHARACTERIZED PROTEIN YHCG-RELATED"/>
    <property type="match status" value="1"/>
</dbReference>
<name>A0A1H6AQ83_9BACT</name>
<dbReference type="PANTHER" id="PTHR30547:SF5">
    <property type="entry name" value="NUCLEASE YHCG-RELATED"/>
    <property type="match status" value="1"/>
</dbReference>
<gene>
    <name evidence="3" type="ORF">SAMN03080598_04264</name>
</gene>
<evidence type="ECO:0000313" key="3">
    <source>
        <dbReference type="EMBL" id="SEG50868.1"/>
    </source>
</evidence>
<dbReference type="InterPro" id="IPR009362">
    <property type="entry name" value="YhcG_C"/>
</dbReference>